<gene>
    <name evidence="9" type="ORF">PQU94_07310</name>
</gene>
<dbReference type="InterPro" id="IPR036721">
    <property type="entry name" value="RCK_C_sf"/>
</dbReference>
<feature type="transmembrane region" description="Helical" evidence="7">
    <location>
        <begin position="437"/>
        <end position="456"/>
    </location>
</feature>
<evidence type="ECO:0000256" key="3">
    <source>
        <dbReference type="ARBA" id="ARBA00022692"/>
    </source>
</evidence>
<accession>A0ABT5IE17</accession>
<keyword evidence="6 7" id="KW-0472">Membrane</keyword>
<dbReference type="InterPro" id="IPR031312">
    <property type="entry name" value="Na/sul_symport_CS"/>
</dbReference>
<sequence length="581" mass="61120">MDLSPLVSPALISALILAGALVLFVTERVRHDLIAVLALLTGLITGVVKPDDALSGFGDPAVVAVAAVLIVGRTLELSGVAARLARYIMFGKATYSLQMAMLMAVGALLSAFMNNIAALVIVMPLGAEIARQNKKAVGTILMPLAFATIMGGMITLIGTPANMILSSVREERLGQGFGFFAMAPVGIAVAVVGIVYLAVIGWRLLPPRRGTMEGHAAPWKVFELTLTHAVELSRHALSKQLHTSRTRLLRLIRRDKILDWPQEGRLKRGDKILLLSRYMPGDVADSLEVKTAAPLPAEHEVTAHMVVAHGSPIIGERYDAITHRSGGALNVTAGGPRAARLKQPLGGIILQGGDQLFIRGQAADIARFGTQQRLLEIDRADTAPVNIRAAIQTVGIFVLAIVVTVLFDVSPALTFLAAAAAMAALRLIPAPEIYKSIDWSVIVLLAAMIPVGQSFESSGAAKMVADALAGGLQGSPLIVCIAAVSGLTLFLTILLNNVATALIMGPLAIQLAQILDVPPDALLLAVLVGTSSDFLTPIGHQNNLLVMAPGGYRFTDYARAGALLAVLVVATTAVMLNVRFG</sequence>
<comment type="caution">
    <text evidence="9">The sequence shown here is derived from an EMBL/GenBank/DDBJ whole genome shotgun (WGS) entry which is preliminary data.</text>
</comment>
<dbReference type="Pfam" id="PF03600">
    <property type="entry name" value="CitMHS"/>
    <property type="match status" value="1"/>
</dbReference>
<comment type="subcellular location">
    <subcellularLocation>
        <location evidence="1">Membrane</location>
        <topology evidence="1">Multi-pass membrane protein</topology>
    </subcellularLocation>
</comment>
<proteinExistence type="predicted"/>
<evidence type="ECO:0000313" key="10">
    <source>
        <dbReference type="Proteomes" id="UP001216595"/>
    </source>
</evidence>
<evidence type="ECO:0000256" key="6">
    <source>
        <dbReference type="ARBA" id="ARBA00023136"/>
    </source>
</evidence>
<evidence type="ECO:0000313" key="9">
    <source>
        <dbReference type="EMBL" id="MDC7694090.1"/>
    </source>
</evidence>
<organism evidence="9 10">
    <name type="scientific">Asticcacaulis currens</name>
    <dbReference type="NCBI Taxonomy" id="2984210"/>
    <lineage>
        <taxon>Bacteria</taxon>
        <taxon>Pseudomonadati</taxon>
        <taxon>Pseudomonadota</taxon>
        <taxon>Alphaproteobacteria</taxon>
        <taxon>Caulobacterales</taxon>
        <taxon>Caulobacteraceae</taxon>
        <taxon>Asticcacaulis</taxon>
    </lineage>
</organism>
<dbReference type="PANTHER" id="PTHR43652:SF2">
    <property type="entry name" value="BASIC AMINO ACID ANTIPORTER YFCC-RELATED"/>
    <property type="match status" value="1"/>
</dbReference>
<protein>
    <submittedName>
        <fullName evidence="9">SLC13 family permease</fullName>
    </submittedName>
</protein>
<feature type="transmembrane region" description="Helical" evidence="7">
    <location>
        <begin position="177"/>
        <end position="202"/>
    </location>
</feature>
<name>A0ABT5IE17_9CAUL</name>
<dbReference type="Proteomes" id="UP001216595">
    <property type="component" value="Unassembled WGS sequence"/>
</dbReference>
<keyword evidence="3 7" id="KW-0812">Transmembrane</keyword>
<reference evidence="9 10" key="1">
    <citation type="submission" date="2023-01" db="EMBL/GenBank/DDBJ databases">
        <title>Novel species of the genus Asticcacaulis isolated from rivers.</title>
        <authorList>
            <person name="Lu H."/>
        </authorList>
    </citation>
    <scope>NUCLEOTIDE SEQUENCE [LARGE SCALE GENOMIC DNA]</scope>
    <source>
        <strain evidence="9 10">DXS10W</strain>
    </source>
</reference>
<keyword evidence="5 7" id="KW-1133">Transmembrane helix</keyword>
<feature type="transmembrane region" description="Helical" evidence="7">
    <location>
        <begin position="560"/>
        <end position="578"/>
    </location>
</feature>
<dbReference type="RefSeq" id="WP_272740805.1">
    <property type="nucleotide sequence ID" value="NZ_JAQQKW010000003.1"/>
</dbReference>
<keyword evidence="2" id="KW-0813">Transport</keyword>
<feature type="transmembrane region" description="Helical" evidence="7">
    <location>
        <begin position="396"/>
        <end position="425"/>
    </location>
</feature>
<feature type="transmembrane region" description="Helical" evidence="7">
    <location>
        <begin position="476"/>
        <end position="509"/>
    </location>
</feature>
<keyword evidence="10" id="KW-1185">Reference proteome</keyword>
<dbReference type="SUPFAM" id="SSF116726">
    <property type="entry name" value="TrkA C-terminal domain-like"/>
    <property type="match status" value="1"/>
</dbReference>
<evidence type="ECO:0000256" key="2">
    <source>
        <dbReference type="ARBA" id="ARBA00022448"/>
    </source>
</evidence>
<evidence type="ECO:0000256" key="4">
    <source>
        <dbReference type="ARBA" id="ARBA00022737"/>
    </source>
</evidence>
<feature type="transmembrane region" description="Helical" evidence="7">
    <location>
        <begin position="6"/>
        <end position="26"/>
    </location>
</feature>
<dbReference type="InterPro" id="IPR004680">
    <property type="entry name" value="Cit_transptr-like_dom"/>
</dbReference>
<feature type="transmembrane region" description="Helical" evidence="7">
    <location>
        <begin position="97"/>
        <end position="121"/>
    </location>
</feature>
<evidence type="ECO:0000256" key="5">
    <source>
        <dbReference type="ARBA" id="ARBA00022989"/>
    </source>
</evidence>
<dbReference type="PROSITE" id="PS01271">
    <property type="entry name" value="NA_SULFATE"/>
    <property type="match status" value="1"/>
</dbReference>
<evidence type="ECO:0000256" key="7">
    <source>
        <dbReference type="SAM" id="Phobius"/>
    </source>
</evidence>
<keyword evidence="4" id="KW-0677">Repeat</keyword>
<feature type="domain" description="Citrate transporter-like" evidence="8">
    <location>
        <begin position="21"/>
        <end position="529"/>
    </location>
</feature>
<evidence type="ECO:0000256" key="1">
    <source>
        <dbReference type="ARBA" id="ARBA00004141"/>
    </source>
</evidence>
<feature type="transmembrane region" description="Helical" evidence="7">
    <location>
        <begin position="141"/>
        <end position="165"/>
    </location>
</feature>
<evidence type="ECO:0000259" key="8">
    <source>
        <dbReference type="Pfam" id="PF03600"/>
    </source>
</evidence>
<feature type="transmembrane region" description="Helical" evidence="7">
    <location>
        <begin position="33"/>
        <end position="49"/>
    </location>
</feature>
<dbReference type="EMBL" id="JAQQKW010000003">
    <property type="protein sequence ID" value="MDC7694090.1"/>
    <property type="molecule type" value="Genomic_DNA"/>
</dbReference>
<dbReference type="PANTHER" id="PTHR43652">
    <property type="entry name" value="BASIC AMINO ACID ANTIPORTER YFCC-RELATED"/>
    <property type="match status" value="1"/>
</dbReference>
<dbReference type="InterPro" id="IPR051679">
    <property type="entry name" value="DASS-Related_Transporters"/>
</dbReference>